<reference evidence="11 12" key="1">
    <citation type="submission" date="2018-07" db="EMBL/GenBank/DDBJ databases">
        <title>The complete nuclear genome of the prasinophyte Chloropicon primus (CCMP1205).</title>
        <authorList>
            <person name="Pombert J.-F."/>
            <person name="Otis C."/>
            <person name="Turmel M."/>
            <person name="Lemieux C."/>
        </authorList>
    </citation>
    <scope>NUCLEOTIDE SEQUENCE [LARGE SCALE GENOMIC DNA]</scope>
    <source>
        <strain evidence="11 12">CCMP1205</strain>
    </source>
</reference>
<evidence type="ECO:0000256" key="5">
    <source>
        <dbReference type="ARBA" id="ARBA00012917"/>
    </source>
</evidence>
<organism evidence="11 12">
    <name type="scientific">Chloropicon primus</name>
    <dbReference type="NCBI Taxonomy" id="1764295"/>
    <lineage>
        <taxon>Eukaryota</taxon>
        <taxon>Viridiplantae</taxon>
        <taxon>Chlorophyta</taxon>
        <taxon>Chloropicophyceae</taxon>
        <taxon>Chloropicales</taxon>
        <taxon>Chloropicaceae</taxon>
        <taxon>Chloropicon</taxon>
    </lineage>
</organism>
<dbReference type="STRING" id="1764295.A0A5B8MYD4"/>
<evidence type="ECO:0000256" key="4">
    <source>
        <dbReference type="ARBA" id="ARBA00011881"/>
    </source>
</evidence>
<reference evidence="10" key="2">
    <citation type="submission" date="2021-01" db="EMBL/GenBank/DDBJ databases">
        <authorList>
            <person name="Corre E."/>
            <person name="Pelletier E."/>
            <person name="Niang G."/>
            <person name="Scheremetjew M."/>
            <person name="Finn R."/>
            <person name="Kale V."/>
            <person name="Holt S."/>
            <person name="Cochrane G."/>
            <person name="Meng A."/>
            <person name="Brown T."/>
            <person name="Cohen L."/>
        </authorList>
    </citation>
    <scope>NUCLEOTIDE SEQUENCE</scope>
    <source>
        <strain evidence="10">CCMP1205</strain>
    </source>
</reference>
<dbReference type="GO" id="GO:0004252">
    <property type="term" value="F:serine-type endopeptidase activity"/>
    <property type="evidence" value="ECO:0007669"/>
    <property type="project" value="TreeGrafter"/>
</dbReference>
<dbReference type="InterPro" id="IPR001375">
    <property type="entry name" value="Peptidase_S9_cat"/>
</dbReference>
<evidence type="ECO:0000256" key="3">
    <source>
        <dbReference type="ARBA" id="ARBA00010040"/>
    </source>
</evidence>
<dbReference type="Pfam" id="PF19283">
    <property type="entry name" value="APEH_N"/>
    <property type="match status" value="1"/>
</dbReference>
<dbReference type="SUPFAM" id="SSF82171">
    <property type="entry name" value="DPP6 N-terminal domain-like"/>
    <property type="match status" value="1"/>
</dbReference>
<dbReference type="SUPFAM" id="SSF53474">
    <property type="entry name" value="alpha/beta-Hydrolases"/>
    <property type="match status" value="1"/>
</dbReference>
<keyword evidence="6" id="KW-0963">Cytoplasm</keyword>
<dbReference type="EMBL" id="HBHL01004099">
    <property type="protein sequence ID" value="CAD9713739.1"/>
    <property type="molecule type" value="Transcribed_RNA"/>
</dbReference>
<keyword evidence="12" id="KW-1185">Reference proteome</keyword>
<evidence type="ECO:0000256" key="6">
    <source>
        <dbReference type="ARBA" id="ARBA00022490"/>
    </source>
</evidence>
<comment type="subcellular location">
    <subcellularLocation>
        <location evidence="2">Cytoplasm</location>
    </subcellularLocation>
</comment>
<feature type="domain" description="Acylamino-acid-releasing enzyme N-terminal" evidence="9">
    <location>
        <begin position="15"/>
        <end position="526"/>
    </location>
</feature>
<evidence type="ECO:0000256" key="7">
    <source>
        <dbReference type="ARBA" id="ARBA00022801"/>
    </source>
</evidence>
<evidence type="ECO:0000313" key="12">
    <source>
        <dbReference type="Proteomes" id="UP000316726"/>
    </source>
</evidence>
<comment type="similarity">
    <text evidence="3">Belongs to the peptidase S9C family.</text>
</comment>
<dbReference type="InterPro" id="IPR045550">
    <property type="entry name" value="AARE_N"/>
</dbReference>
<dbReference type="GO" id="GO:0008242">
    <property type="term" value="F:omega peptidase activity"/>
    <property type="evidence" value="ECO:0007669"/>
    <property type="project" value="UniProtKB-EC"/>
</dbReference>
<evidence type="ECO:0000256" key="1">
    <source>
        <dbReference type="ARBA" id="ARBA00000721"/>
    </source>
</evidence>
<dbReference type="InterPro" id="IPR029058">
    <property type="entry name" value="AB_hydrolase_fold"/>
</dbReference>
<dbReference type="Proteomes" id="UP000316726">
    <property type="component" value="Chromosome 16"/>
</dbReference>
<proteinExistence type="inferred from homology"/>
<sequence length="810" mass="88425">MAKGGKEEVVREPLEMEREASLFEDLARTREFKKGWITRMSSRSGPDAASLSVLVSAAQRNISLNKQRKTLTHVRVPITTGTASGTASSAEAPAAFGLHLPQDCAMLQVSPSGDRVLFARVLAGAEAEKTSVIWELCTREGHLLKEFHVPGSCHGAVYPEGYISRGITWSPDEKTVAYVAEVPAKHKTPIWGTDLVCNSDLANDEEKGTKATAGSWTGLGAHEEDWGELFVNKKKAAVYLLDLEDGKVAQVRPQLMKGDTTEESDPYGEMDAVTCGKPSFSADGKMILFTCWPHIQRDWVDEEGNIVAAKKLGLVYCYSRACYLQVAKCEAVWKAREDKESGPVAYYLLTGHSSSHSAVFHPETRKTTAEGVEGVEIYKVLFLSHESAYNTGAHNTCAELCSVEFACDDKGFNVNYHEKGKCEKVISYDSKVVVPTVGTPKKETLDSKAAFQGLYCSEICENAIHKDTLYLSSIHRCAIVVLAINLGTGKVKIITDAEKCHTIIGAGEGRLLVSTSSPGEIPSVLLYDVAKGEFSPVLAPKQDEATKTEVSVKIQQHYDNFDSILLTPTHSGALDTVLLMPHGGPHSAHTCGWVLYYEFLLQLGYTLLLVNYRGSIGFGNDSLLSLPGNVGTNDVSDCMQALDHTLSENENLKKVGVMGGSHGGFLTLHLLGQHSDRFDVGIARNPVTSIAGMVSATDIPEWCYCEALGVGARPRCFGPTAEDLDKMLRASPIYHAKNVKAPTLWLLGKEDKRVRPLAAMDYIACLKSKGLPLKTVMFPKDSHPLSSPQTEFESFINVAWWLKKHLYETG</sequence>
<evidence type="ECO:0000313" key="11">
    <source>
        <dbReference type="EMBL" id="QDZ25116.1"/>
    </source>
</evidence>
<dbReference type="EC" id="3.4.19.1" evidence="5"/>
<dbReference type="Pfam" id="PF00326">
    <property type="entry name" value="Peptidase_S9"/>
    <property type="match status" value="1"/>
</dbReference>
<dbReference type="PANTHER" id="PTHR42776:SF4">
    <property type="entry name" value="ACYLAMINO-ACID-RELEASING ENZYME"/>
    <property type="match status" value="1"/>
</dbReference>
<dbReference type="AlphaFoldDB" id="A0A5B8MYD4"/>
<dbReference type="OrthoDB" id="416344at2759"/>
<dbReference type="GO" id="GO:0006508">
    <property type="term" value="P:proteolysis"/>
    <property type="evidence" value="ECO:0007669"/>
    <property type="project" value="InterPro"/>
</dbReference>
<feature type="domain" description="Peptidase S9 prolyl oligopeptidase catalytic" evidence="8">
    <location>
        <begin position="599"/>
        <end position="806"/>
    </location>
</feature>
<dbReference type="PANTHER" id="PTHR42776">
    <property type="entry name" value="SERINE PEPTIDASE S9 FAMILY MEMBER"/>
    <property type="match status" value="1"/>
</dbReference>
<protein>
    <recommendedName>
        <fullName evidence="5">acylaminoacyl-peptidase</fullName>
        <ecNumber evidence="5">3.4.19.1</ecNumber>
    </recommendedName>
</protein>
<evidence type="ECO:0000256" key="2">
    <source>
        <dbReference type="ARBA" id="ARBA00004496"/>
    </source>
</evidence>
<dbReference type="EMBL" id="CP031049">
    <property type="protein sequence ID" value="QDZ25116.1"/>
    <property type="molecule type" value="Genomic_DNA"/>
</dbReference>
<keyword evidence="7 11" id="KW-0378">Hydrolase</keyword>
<comment type="subunit">
    <text evidence="4">Homotetramer.</text>
</comment>
<accession>A0A5B8MYD4</accession>
<gene>
    <name evidence="11" type="ORF">A3770_16p76340</name>
    <name evidence="10" type="ORF">CPRI1469_LOCUS2591</name>
</gene>
<evidence type="ECO:0000259" key="9">
    <source>
        <dbReference type="Pfam" id="PF19283"/>
    </source>
</evidence>
<name>A0A5B8MYD4_9CHLO</name>
<comment type="catalytic activity">
    <reaction evidence="1">
        <text>Cleavage of an N-acetyl or N-formyl amino acid from the N-terminus of a polypeptide.</text>
        <dbReference type="EC" id="3.4.19.1"/>
    </reaction>
</comment>
<dbReference type="Gene3D" id="3.40.50.1820">
    <property type="entry name" value="alpha/beta hydrolase"/>
    <property type="match status" value="1"/>
</dbReference>
<dbReference type="GO" id="GO:0005737">
    <property type="term" value="C:cytoplasm"/>
    <property type="evidence" value="ECO:0007669"/>
    <property type="project" value="UniProtKB-SubCell"/>
</dbReference>
<evidence type="ECO:0000313" key="10">
    <source>
        <dbReference type="EMBL" id="CAD9713739.1"/>
    </source>
</evidence>
<evidence type="ECO:0000259" key="8">
    <source>
        <dbReference type="Pfam" id="PF00326"/>
    </source>
</evidence>